<proteinExistence type="predicted"/>
<accession>A0AAN7HB50</accession>
<dbReference type="SUPFAM" id="SSF56784">
    <property type="entry name" value="HAD-like"/>
    <property type="match status" value="1"/>
</dbReference>
<dbReference type="InterPro" id="IPR036412">
    <property type="entry name" value="HAD-like_sf"/>
</dbReference>
<feature type="region of interest" description="Disordered" evidence="1">
    <location>
        <begin position="215"/>
        <end position="237"/>
    </location>
</feature>
<evidence type="ECO:0000256" key="1">
    <source>
        <dbReference type="SAM" id="MobiDB-lite"/>
    </source>
</evidence>
<sequence length="366" mass="39489">MATAPSICRKRNRSALNSDLNLRTAVPTNMTTQDVPCMILVHLTALLSCNETVTRVIPAIVAEILPANEAPRFTHEDMLRAFSRFPILQHVLLELGVRPLTCEESVNLVQVYWRIFYEVGASLVTLAPGAKELLEAIRRQSNTALAVIAHSTVEAAKVLAELGVDHLVDTILPALPVDSYVNAVADPGVFWSHWNQFVVPWFTAYCGGASQIPNRTGENGTATTANDGTTLTSNENTTTATDIPMLNISRHSDDNDDKPIDFHSFEKEPIFVPAHALLVSSVLSDLTNPAIKVGGVRTCWFRRVDATDPLAVRACDCASSTLGSPDFVVGALDELRARLFGVVGEEVGRAGANDGGGDGSFSVRNK</sequence>
<organism evidence="2 3">
    <name type="scientific">Corynascus novoguineensis</name>
    <dbReference type="NCBI Taxonomy" id="1126955"/>
    <lineage>
        <taxon>Eukaryota</taxon>
        <taxon>Fungi</taxon>
        <taxon>Dikarya</taxon>
        <taxon>Ascomycota</taxon>
        <taxon>Pezizomycotina</taxon>
        <taxon>Sordariomycetes</taxon>
        <taxon>Sordariomycetidae</taxon>
        <taxon>Sordariales</taxon>
        <taxon>Chaetomiaceae</taxon>
        <taxon>Corynascus</taxon>
    </lineage>
</organism>
<dbReference type="Gene3D" id="1.10.150.240">
    <property type="entry name" value="Putative phosphatase, domain 2"/>
    <property type="match status" value="1"/>
</dbReference>
<dbReference type="InterPro" id="IPR023198">
    <property type="entry name" value="PGP-like_dom2"/>
</dbReference>
<reference evidence="2" key="2">
    <citation type="submission" date="2023-05" db="EMBL/GenBank/DDBJ databases">
        <authorList>
            <consortium name="Lawrence Berkeley National Laboratory"/>
            <person name="Steindorff A."/>
            <person name="Hensen N."/>
            <person name="Bonometti L."/>
            <person name="Westerberg I."/>
            <person name="Brannstrom I.O."/>
            <person name="Guillou S."/>
            <person name="Cros-Aarteil S."/>
            <person name="Calhoun S."/>
            <person name="Haridas S."/>
            <person name="Kuo A."/>
            <person name="Mondo S."/>
            <person name="Pangilinan J."/>
            <person name="Riley R."/>
            <person name="Labutti K."/>
            <person name="Andreopoulos B."/>
            <person name="Lipzen A."/>
            <person name="Chen C."/>
            <person name="Yanf M."/>
            <person name="Daum C."/>
            <person name="Ng V."/>
            <person name="Clum A."/>
            <person name="Ohm R."/>
            <person name="Martin F."/>
            <person name="Silar P."/>
            <person name="Natvig D."/>
            <person name="Lalanne C."/>
            <person name="Gautier V."/>
            <person name="Ament-Velasquez S.L."/>
            <person name="Kruys A."/>
            <person name="Hutchinson M.I."/>
            <person name="Powell A.J."/>
            <person name="Barry K."/>
            <person name="Miller A.N."/>
            <person name="Grigoriev I.V."/>
            <person name="Debuchy R."/>
            <person name="Gladieux P."/>
            <person name="Thoren M.H."/>
            <person name="Johannesson H."/>
        </authorList>
    </citation>
    <scope>NUCLEOTIDE SEQUENCE</scope>
    <source>
        <strain evidence="2">CBS 359.72</strain>
    </source>
</reference>
<evidence type="ECO:0000313" key="3">
    <source>
        <dbReference type="Proteomes" id="UP001303647"/>
    </source>
</evidence>
<dbReference type="EMBL" id="MU857832">
    <property type="protein sequence ID" value="KAK4243331.1"/>
    <property type="molecule type" value="Genomic_DNA"/>
</dbReference>
<protein>
    <submittedName>
        <fullName evidence="2">Uncharacterized protein</fullName>
    </submittedName>
</protein>
<reference evidence="2" key="1">
    <citation type="journal article" date="2023" name="Mol. Phylogenet. Evol.">
        <title>Genome-scale phylogeny and comparative genomics of the fungal order Sordariales.</title>
        <authorList>
            <person name="Hensen N."/>
            <person name="Bonometti L."/>
            <person name="Westerberg I."/>
            <person name="Brannstrom I.O."/>
            <person name="Guillou S."/>
            <person name="Cros-Aarteil S."/>
            <person name="Calhoun S."/>
            <person name="Haridas S."/>
            <person name="Kuo A."/>
            <person name="Mondo S."/>
            <person name="Pangilinan J."/>
            <person name="Riley R."/>
            <person name="LaButti K."/>
            <person name="Andreopoulos B."/>
            <person name="Lipzen A."/>
            <person name="Chen C."/>
            <person name="Yan M."/>
            <person name="Daum C."/>
            <person name="Ng V."/>
            <person name="Clum A."/>
            <person name="Steindorff A."/>
            <person name="Ohm R.A."/>
            <person name="Martin F."/>
            <person name="Silar P."/>
            <person name="Natvig D.O."/>
            <person name="Lalanne C."/>
            <person name="Gautier V."/>
            <person name="Ament-Velasquez S.L."/>
            <person name="Kruys A."/>
            <person name="Hutchinson M.I."/>
            <person name="Powell A.J."/>
            <person name="Barry K."/>
            <person name="Miller A.N."/>
            <person name="Grigoriev I.V."/>
            <person name="Debuchy R."/>
            <person name="Gladieux P."/>
            <person name="Hiltunen Thoren M."/>
            <person name="Johannesson H."/>
        </authorList>
    </citation>
    <scope>NUCLEOTIDE SEQUENCE</scope>
    <source>
        <strain evidence="2">CBS 359.72</strain>
    </source>
</reference>
<name>A0AAN7HB50_9PEZI</name>
<comment type="caution">
    <text evidence="2">The sequence shown here is derived from an EMBL/GenBank/DDBJ whole genome shotgun (WGS) entry which is preliminary data.</text>
</comment>
<gene>
    <name evidence="2" type="ORF">C7999DRAFT_18302</name>
</gene>
<keyword evidence="3" id="KW-1185">Reference proteome</keyword>
<evidence type="ECO:0000313" key="2">
    <source>
        <dbReference type="EMBL" id="KAK4243331.1"/>
    </source>
</evidence>
<dbReference type="Gene3D" id="3.40.50.1000">
    <property type="entry name" value="HAD superfamily/HAD-like"/>
    <property type="match status" value="1"/>
</dbReference>
<dbReference type="AlphaFoldDB" id="A0AAN7HB50"/>
<dbReference type="InterPro" id="IPR023214">
    <property type="entry name" value="HAD_sf"/>
</dbReference>
<dbReference type="Proteomes" id="UP001303647">
    <property type="component" value="Unassembled WGS sequence"/>
</dbReference>